<keyword evidence="1" id="KW-0472">Membrane</keyword>
<gene>
    <name evidence="2" type="ORF">MIZ03_4058</name>
</gene>
<keyword evidence="3" id="KW-1185">Reference proteome</keyword>
<evidence type="ECO:0000313" key="2">
    <source>
        <dbReference type="EMBL" id="BCO29146.1"/>
    </source>
</evidence>
<keyword evidence="1" id="KW-1133">Transmembrane helix</keyword>
<feature type="transmembrane region" description="Helical" evidence="1">
    <location>
        <begin position="101"/>
        <end position="119"/>
    </location>
</feature>
<name>A0ABN6DER0_9BURK</name>
<dbReference type="EMBL" id="AP024238">
    <property type="protein sequence ID" value="BCO29146.1"/>
    <property type="molecule type" value="Genomic_DNA"/>
</dbReference>
<evidence type="ECO:0000313" key="3">
    <source>
        <dbReference type="Proteomes" id="UP000824366"/>
    </source>
</evidence>
<dbReference type="RefSeq" id="WP_223905024.1">
    <property type="nucleotide sequence ID" value="NZ_AP024238.1"/>
</dbReference>
<dbReference type="Proteomes" id="UP000824366">
    <property type="component" value="Chromosome"/>
</dbReference>
<accession>A0ABN6DER0</accession>
<keyword evidence="1" id="KW-0812">Transmembrane</keyword>
<protein>
    <submittedName>
        <fullName evidence="2">Uncharacterized protein</fullName>
    </submittedName>
</protein>
<evidence type="ECO:0000256" key="1">
    <source>
        <dbReference type="SAM" id="Phobius"/>
    </source>
</evidence>
<reference evidence="2 3" key="1">
    <citation type="journal article" date="2021" name="Microbiol. Spectr.">
        <title>A Single Bacterium Capable of Oxidation and Reduction of Iron at Circumneutral pH.</title>
        <authorList>
            <person name="Kato S."/>
            <person name="Ohkuma M."/>
        </authorList>
    </citation>
    <scope>NUCLEOTIDE SEQUENCE [LARGE SCALE GENOMIC DNA]</scope>
    <source>
        <strain evidence="2 3">MIZ03</strain>
    </source>
</reference>
<feature type="transmembrane region" description="Helical" evidence="1">
    <location>
        <begin position="139"/>
        <end position="158"/>
    </location>
</feature>
<organism evidence="2 3">
    <name type="scientific">Rhodoferax lithotrophicus</name>
    <dbReference type="NCBI Taxonomy" id="2798804"/>
    <lineage>
        <taxon>Bacteria</taxon>
        <taxon>Pseudomonadati</taxon>
        <taxon>Pseudomonadota</taxon>
        <taxon>Betaproteobacteria</taxon>
        <taxon>Burkholderiales</taxon>
        <taxon>Comamonadaceae</taxon>
        <taxon>Rhodoferax</taxon>
    </lineage>
</organism>
<sequence length="185" mass="20846">MTKRPSTPQHLELRVRELAQLFNSMDPTPFHNKALDREAEAFIETWARGLSLQGTLHLTLHLQQLPPEGDPSALVTEAVHNHFADKTNQVRRDLSDLFWQGRISLLIGVAFVALCLLAADAIGKLGTGTAHTIARESLTIVGWVAMWRPLQIFLYDWWPLAKRMRIFKALAHAQVRVVQGKNATL</sequence>
<proteinExistence type="predicted"/>